<organism evidence="2 3">
    <name type="scientific">Halorubrum glutamatedens</name>
    <dbReference type="NCBI Taxonomy" id="2707018"/>
    <lineage>
        <taxon>Archaea</taxon>
        <taxon>Methanobacteriati</taxon>
        <taxon>Methanobacteriota</taxon>
        <taxon>Stenosarchaea group</taxon>
        <taxon>Halobacteria</taxon>
        <taxon>Halobacteriales</taxon>
        <taxon>Haloferacaceae</taxon>
        <taxon>Halorubrum</taxon>
    </lineage>
</organism>
<dbReference type="EMBL" id="JBHSKV010000002">
    <property type="protein sequence ID" value="MFC5133591.1"/>
    <property type="molecule type" value="Genomic_DNA"/>
</dbReference>
<keyword evidence="1" id="KW-1133">Transmembrane helix</keyword>
<keyword evidence="3" id="KW-1185">Reference proteome</keyword>
<protein>
    <submittedName>
        <fullName evidence="2">Uncharacterized protein</fullName>
    </submittedName>
</protein>
<gene>
    <name evidence="2" type="ORF">ACFPJA_02450</name>
</gene>
<evidence type="ECO:0000313" key="3">
    <source>
        <dbReference type="Proteomes" id="UP001596145"/>
    </source>
</evidence>
<reference evidence="2 3" key="1">
    <citation type="journal article" date="2019" name="Int. J. Syst. Evol. Microbiol.">
        <title>The Global Catalogue of Microorganisms (GCM) 10K type strain sequencing project: providing services to taxonomists for standard genome sequencing and annotation.</title>
        <authorList>
            <consortium name="The Broad Institute Genomics Platform"/>
            <consortium name="The Broad Institute Genome Sequencing Center for Infectious Disease"/>
            <person name="Wu L."/>
            <person name="Ma J."/>
        </authorList>
    </citation>
    <scope>NUCLEOTIDE SEQUENCE [LARGE SCALE GENOMIC DNA]</scope>
    <source>
        <strain evidence="2 3">CGMCC 1.16026</strain>
    </source>
</reference>
<feature type="transmembrane region" description="Helical" evidence="1">
    <location>
        <begin position="12"/>
        <end position="29"/>
    </location>
</feature>
<keyword evidence="1" id="KW-0472">Membrane</keyword>
<feature type="transmembrane region" description="Helical" evidence="1">
    <location>
        <begin position="36"/>
        <end position="55"/>
    </location>
</feature>
<sequence length="68" mass="7328">MNHLAETVRQLAPHWGVMFVAMLVALAAAERLVDGVPLWGSLLLVLVVAVGYPPVVRAVGVAPDVWER</sequence>
<accession>A0ABD5QQ11</accession>
<dbReference type="Proteomes" id="UP001596145">
    <property type="component" value="Unassembled WGS sequence"/>
</dbReference>
<comment type="caution">
    <text evidence="2">The sequence shown here is derived from an EMBL/GenBank/DDBJ whole genome shotgun (WGS) entry which is preliminary data.</text>
</comment>
<dbReference type="AlphaFoldDB" id="A0ABD5QQ11"/>
<evidence type="ECO:0000256" key="1">
    <source>
        <dbReference type="SAM" id="Phobius"/>
    </source>
</evidence>
<dbReference type="RefSeq" id="WP_122105622.1">
    <property type="nucleotide sequence ID" value="NZ_JBHSKV010000002.1"/>
</dbReference>
<proteinExistence type="predicted"/>
<keyword evidence="1" id="KW-0812">Transmembrane</keyword>
<name>A0ABD5QQ11_9EURY</name>
<evidence type="ECO:0000313" key="2">
    <source>
        <dbReference type="EMBL" id="MFC5133591.1"/>
    </source>
</evidence>